<dbReference type="Proteomes" id="UP000800200">
    <property type="component" value="Unassembled WGS sequence"/>
</dbReference>
<name>A0A6A6ETY9_9PEZI</name>
<reference evidence="1" key="1">
    <citation type="journal article" date="2020" name="Stud. Mycol.">
        <title>101 Dothideomycetes genomes: a test case for predicting lifestyles and emergence of pathogens.</title>
        <authorList>
            <person name="Haridas S."/>
            <person name="Albert R."/>
            <person name="Binder M."/>
            <person name="Bloem J."/>
            <person name="Labutti K."/>
            <person name="Salamov A."/>
            <person name="Andreopoulos B."/>
            <person name="Baker S."/>
            <person name="Barry K."/>
            <person name="Bills G."/>
            <person name="Bluhm B."/>
            <person name="Cannon C."/>
            <person name="Castanera R."/>
            <person name="Culley D."/>
            <person name="Daum C."/>
            <person name="Ezra D."/>
            <person name="Gonzalez J."/>
            <person name="Henrissat B."/>
            <person name="Kuo A."/>
            <person name="Liang C."/>
            <person name="Lipzen A."/>
            <person name="Lutzoni F."/>
            <person name="Magnuson J."/>
            <person name="Mondo S."/>
            <person name="Nolan M."/>
            <person name="Ohm R."/>
            <person name="Pangilinan J."/>
            <person name="Park H.-J."/>
            <person name="Ramirez L."/>
            <person name="Alfaro M."/>
            <person name="Sun H."/>
            <person name="Tritt A."/>
            <person name="Yoshinaga Y."/>
            <person name="Zwiers L.-H."/>
            <person name="Turgeon B."/>
            <person name="Goodwin S."/>
            <person name="Spatafora J."/>
            <person name="Crous P."/>
            <person name="Grigoriev I."/>
        </authorList>
    </citation>
    <scope>NUCLEOTIDE SEQUENCE</scope>
    <source>
        <strain evidence="1">CBS 207.26</strain>
    </source>
</reference>
<accession>A0A6A6ETY9</accession>
<organism evidence="1 2">
    <name type="scientific">Zopfia rhizophila CBS 207.26</name>
    <dbReference type="NCBI Taxonomy" id="1314779"/>
    <lineage>
        <taxon>Eukaryota</taxon>
        <taxon>Fungi</taxon>
        <taxon>Dikarya</taxon>
        <taxon>Ascomycota</taxon>
        <taxon>Pezizomycotina</taxon>
        <taxon>Dothideomycetes</taxon>
        <taxon>Dothideomycetes incertae sedis</taxon>
        <taxon>Zopfiaceae</taxon>
        <taxon>Zopfia</taxon>
    </lineage>
</organism>
<evidence type="ECO:0000313" key="1">
    <source>
        <dbReference type="EMBL" id="KAF2194472.1"/>
    </source>
</evidence>
<protein>
    <submittedName>
        <fullName evidence="1">Uncharacterized protein</fullName>
    </submittedName>
</protein>
<sequence>MMELRMVTAMMIKRFTISFPPGQEQECEKFTGDQAGCFAISVYPLPILFQERKHS</sequence>
<dbReference type="EMBL" id="ML994611">
    <property type="protein sequence ID" value="KAF2194472.1"/>
    <property type="molecule type" value="Genomic_DNA"/>
</dbReference>
<dbReference type="AlphaFoldDB" id="A0A6A6ETY9"/>
<keyword evidence="2" id="KW-1185">Reference proteome</keyword>
<proteinExistence type="predicted"/>
<gene>
    <name evidence="1" type="ORF">K469DRAFT_128069</name>
</gene>
<evidence type="ECO:0000313" key="2">
    <source>
        <dbReference type="Proteomes" id="UP000800200"/>
    </source>
</evidence>